<name>A0A8C5ZWZ1_MARMA</name>
<reference evidence="1" key="2">
    <citation type="submission" date="2025-09" db="UniProtKB">
        <authorList>
            <consortium name="Ensembl"/>
        </authorList>
    </citation>
    <scope>IDENTIFICATION</scope>
</reference>
<dbReference type="GeneTree" id="ENSGT01150000289815"/>
<dbReference type="AlphaFoldDB" id="A0A8C5ZWZ1"/>
<organism evidence="1 2">
    <name type="scientific">Marmota marmota marmota</name>
    <name type="common">Alpine marmot</name>
    <dbReference type="NCBI Taxonomy" id="9994"/>
    <lineage>
        <taxon>Eukaryota</taxon>
        <taxon>Metazoa</taxon>
        <taxon>Chordata</taxon>
        <taxon>Craniata</taxon>
        <taxon>Vertebrata</taxon>
        <taxon>Euteleostomi</taxon>
        <taxon>Mammalia</taxon>
        <taxon>Eutheria</taxon>
        <taxon>Euarchontoglires</taxon>
        <taxon>Glires</taxon>
        <taxon>Rodentia</taxon>
        <taxon>Sciuromorpha</taxon>
        <taxon>Sciuridae</taxon>
        <taxon>Xerinae</taxon>
        <taxon>Marmotini</taxon>
        <taxon>Marmota</taxon>
    </lineage>
</organism>
<proteinExistence type="predicted"/>
<evidence type="ECO:0000313" key="2">
    <source>
        <dbReference type="Proteomes" id="UP000694407"/>
    </source>
</evidence>
<dbReference type="Ensembl" id="ENSMMMT00000022421.1">
    <property type="protein sequence ID" value="ENSMMMP00000019741.1"/>
    <property type="gene ID" value="ENSMMMG00000017450.1"/>
</dbReference>
<evidence type="ECO:0000313" key="1">
    <source>
        <dbReference type="Ensembl" id="ENSMMMP00000019741.1"/>
    </source>
</evidence>
<accession>A0A8C5ZWZ1</accession>
<dbReference type="Proteomes" id="UP000694407">
    <property type="component" value="Unplaced"/>
</dbReference>
<sequence>MHHIFFNHSSVDEHLPFFHFLAIVISATIDMRVQLSPQHTDFISLGYTPSSGIVRSYHSSIFNFF</sequence>
<protein>
    <submittedName>
        <fullName evidence="1">Uncharacterized protein</fullName>
    </submittedName>
</protein>
<reference evidence="1" key="1">
    <citation type="submission" date="2025-08" db="UniProtKB">
        <authorList>
            <consortium name="Ensembl"/>
        </authorList>
    </citation>
    <scope>IDENTIFICATION</scope>
</reference>
<keyword evidence="2" id="KW-1185">Reference proteome</keyword>